<feature type="domain" description="HTH tetR-type" evidence="3">
    <location>
        <begin position="10"/>
        <end position="70"/>
    </location>
</feature>
<dbReference type="Proteomes" id="UP000051886">
    <property type="component" value="Unassembled WGS sequence"/>
</dbReference>
<dbReference type="InterPro" id="IPR039532">
    <property type="entry name" value="TetR_C_Firmicutes"/>
</dbReference>
<dbReference type="InterPro" id="IPR009057">
    <property type="entry name" value="Homeodomain-like_sf"/>
</dbReference>
<keyword evidence="5" id="KW-1185">Reference proteome</keyword>
<evidence type="ECO:0000313" key="4">
    <source>
        <dbReference type="EMBL" id="KRN98536.1"/>
    </source>
</evidence>
<dbReference type="SUPFAM" id="SSF46689">
    <property type="entry name" value="Homeodomain-like"/>
    <property type="match status" value="1"/>
</dbReference>
<dbReference type="InterPro" id="IPR050624">
    <property type="entry name" value="HTH-type_Tx_Regulator"/>
</dbReference>
<dbReference type="PANTHER" id="PTHR43479">
    <property type="entry name" value="ACREF/ENVCD OPERON REPRESSOR-RELATED"/>
    <property type="match status" value="1"/>
</dbReference>
<evidence type="ECO:0000256" key="1">
    <source>
        <dbReference type="ARBA" id="ARBA00023125"/>
    </source>
</evidence>
<sequence length="198" mass="23113">MIRKNDLRVRKTKVKISHAFWKLLREKGYAQITIKQLLAEAQINRTTFYAHYADKEALLNSEEDELFNDLLQIVKKAPVEEVTTRNIDGQKLQEYYHRVASYVYEHRERLAILLGEKGDPSFLSKLARVGRKVWLQTGVMSSLNGSKDYVFRGMIGLMTNLIGEWAERDFKETPDEFEMILDKLVSPILLNDDLFNEQ</sequence>
<name>A0A0R2L9M9_9LACO</name>
<dbReference type="Pfam" id="PF14278">
    <property type="entry name" value="TetR_C_8"/>
    <property type="match status" value="1"/>
</dbReference>
<accession>A0A0R2L9M9</accession>
<dbReference type="InterPro" id="IPR001647">
    <property type="entry name" value="HTH_TetR"/>
</dbReference>
<dbReference type="OrthoDB" id="9810250at2"/>
<dbReference type="PROSITE" id="PS50977">
    <property type="entry name" value="HTH_TETR_2"/>
    <property type="match status" value="1"/>
</dbReference>
<dbReference type="Pfam" id="PF00440">
    <property type="entry name" value="TetR_N"/>
    <property type="match status" value="1"/>
</dbReference>
<dbReference type="EMBL" id="JQCN01000045">
    <property type="protein sequence ID" value="KRN98536.1"/>
    <property type="molecule type" value="Genomic_DNA"/>
</dbReference>
<protein>
    <recommendedName>
        <fullName evidence="3">HTH tetR-type domain-containing protein</fullName>
    </recommendedName>
</protein>
<reference evidence="4 5" key="1">
    <citation type="journal article" date="2015" name="Genome Announc.">
        <title>Expanding the biotechnology potential of lactobacilli through comparative genomics of 213 strains and associated genera.</title>
        <authorList>
            <person name="Sun Z."/>
            <person name="Harris H.M."/>
            <person name="McCann A."/>
            <person name="Guo C."/>
            <person name="Argimon S."/>
            <person name="Zhang W."/>
            <person name="Yang X."/>
            <person name="Jeffery I.B."/>
            <person name="Cooney J.C."/>
            <person name="Kagawa T.F."/>
            <person name="Liu W."/>
            <person name="Song Y."/>
            <person name="Salvetti E."/>
            <person name="Wrobel A."/>
            <person name="Rasinkangas P."/>
            <person name="Parkhill J."/>
            <person name="Rea M.C."/>
            <person name="O'Sullivan O."/>
            <person name="Ritari J."/>
            <person name="Douillard F.P."/>
            <person name="Paul Ross R."/>
            <person name="Yang R."/>
            <person name="Briner A.E."/>
            <person name="Felis G.E."/>
            <person name="de Vos W.M."/>
            <person name="Barrangou R."/>
            <person name="Klaenhammer T.R."/>
            <person name="Caufield P.W."/>
            <person name="Cui Y."/>
            <person name="Zhang H."/>
            <person name="O'Toole P.W."/>
        </authorList>
    </citation>
    <scope>NUCLEOTIDE SEQUENCE [LARGE SCALE GENOMIC DNA]</scope>
    <source>
        <strain evidence="4 5">NBRC 103219</strain>
    </source>
</reference>
<dbReference type="RefSeq" id="WP_017868430.1">
    <property type="nucleotide sequence ID" value="NZ_BJYB01000016.1"/>
</dbReference>
<dbReference type="STRING" id="449659.IV66_GL001867"/>
<feature type="DNA-binding region" description="H-T-H motif" evidence="2">
    <location>
        <begin position="33"/>
        <end position="52"/>
    </location>
</feature>
<dbReference type="PANTHER" id="PTHR43479:SF7">
    <property type="entry name" value="TETR-FAMILY TRANSCRIPTIONAL REGULATOR"/>
    <property type="match status" value="1"/>
</dbReference>
<evidence type="ECO:0000256" key="2">
    <source>
        <dbReference type="PROSITE-ProRule" id="PRU00335"/>
    </source>
</evidence>
<dbReference type="PATRIC" id="fig|449659.4.peg.1916"/>
<keyword evidence="1 2" id="KW-0238">DNA-binding</keyword>
<gene>
    <name evidence="4" type="ORF">IV66_GL001867</name>
</gene>
<dbReference type="AlphaFoldDB" id="A0A0R2L9M9"/>
<evidence type="ECO:0000259" key="3">
    <source>
        <dbReference type="PROSITE" id="PS50977"/>
    </source>
</evidence>
<dbReference type="Gene3D" id="1.10.357.10">
    <property type="entry name" value="Tetracycline Repressor, domain 2"/>
    <property type="match status" value="1"/>
</dbReference>
<evidence type="ECO:0000313" key="5">
    <source>
        <dbReference type="Proteomes" id="UP000051886"/>
    </source>
</evidence>
<comment type="caution">
    <text evidence="4">The sequence shown here is derived from an EMBL/GenBank/DDBJ whole genome shotgun (WGS) entry which is preliminary data.</text>
</comment>
<proteinExistence type="predicted"/>
<dbReference type="GO" id="GO:0003677">
    <property type="term" value="F:DNA binding"/>
    <property type="evidence" value="ECO:0007669"/>
    <property type="project" value="UniProtKB-UniRule"/>
</dbReference>
<organism evidence="4 5">
    <name type="scientific">Ligilactobacillus pobuzihii</name>
    <dbReference type="NCBI Taxonomy" id="449659"/>
    <lineage>
        <taxon>Bacteria</taxon>
        <taxon>Bacillati</taxon>
        <taxon>Bacillota</taxon>
        <taxon>Bacilli</taxon>
        <taxon>Lactobacillales</taxon>
        <taxon>Lactobacillaceae</taxon>
        <taxon>Ligilactobacillus</taxon>
    </lineage>
</organism>